<evidence type="ECO:0000313" key="3">
    <source>
        <dbReference type="Proteomes" id="UP000241769"/>
    </source>
</evidence>
<feature type="region of interest" description="Disordered" evidence="1">
    <location>
        <begin position="55"/>
        <end position="92"/>
    </location>
</feature>
<dbReference type="AlphaFoldDB" id="A0A2P6P079"/>
<keyword evidence="3" id="KW-1185">Reference proteome</keyword>
<protein>
    <submittedName>
        <fullName evidence="2">Uncharacterized protein</fullName>
    </submittedName>
</protein>
<gene>
    <name evidence="2" type="ORF">PROFUN_00885</name>
</gene>
<feature type="compositionally biased region" description="Basic and acidic residues" evidence="1">
    <location>
        <begin position="62"/>
        <end position="74"/>
    </location>
</feature>
<evidence type="ECO:0000313" key="2">
    <source>
        <dbReference type="EMBL" id="PRP89621.1"/>
    </source>
</evidence>
<dbReference type="EMBL" id="MDYQ01000002">
    <property type="protein sequence ID" value="PRP89621.1"/>
    <property type="molecule type" value="Genomic_DNA"/>
</dbReference>
<comment type="caution">
    <text evidence="2">The sequence shown here is derived from an EMBL/GenBank/DDBJ whole genome shotgun (WGS) entry which is preliminary data.</text>
</comment>
<dbReference type="InParanoid" id="A0A2P6P079"/>
<reference evidence="2 3" key="1">
    <citation type="journal article" date="2018" name="Genome Biol. Evol.">
        <title>Multiple Roots of Fruiting Body Formation in Amoebozoa.</title>
        <authorList>
            <person name="Hillmann F."/>
            <person name="Forbes G."/>
            <person name="Novohradska S."/>
            <person name="Ferling I."/>
            <person name="Riege K."/>
            <person name="Groth M."/>
            <person name="Westermann M."/>
            <person name="Marz M."/>
            <person name="Spaller T."/>
            <person name="Winckler T."/>
            <person name="Schaap P."/>
            <person name="Glockner G."/>
        </authorList>
    </citation>
    <scope>NUCLEOTIDE SEQUENCE [LARGE SCALE GENOMIC DNA]</scope>
    <source>
        <strain evidence="2 3">Jena</strain>
    </source>
</reference>
<organism evidence="2 3">
    <name type="scientific">Planoprotostelium fungivorum</name>
    <dbReference type="NCBI Taxonomy" id="1890364"/>
    <lineage>
        <taxon>Eukaryota</taxon>
        <taxon>Amoebozoa</taxon>
        <taxon>Evosea</taxon>
        <taxon>Variosea</taxon>
        <taxon>Cavosteliida</taxon>
        <taxon>Cavosteliaceae</taxon>
        <taxon>Planoprotostelium</taxon>
    </lineage>
</organism>
<dbReference type="Proteomes" id="UP000241769">
    <property type="component" value="Unassembled WGS sequence"/>
</dbReference>
<proteinExistence type="predicted"/>
<evidence type="ECO:0000256" key="1">
    <source>
        <dbReference type="SAM" id="MobiDB-lite"/>
    </source>
</evidence>
<accession>A0A2P6P079</accession>
<name>A0A2P6P079_9EUKA</name>
<sequence>MPEGVRESGRLSRKGFAVLLTLMENILLTLQNSYLVSLMPTALLRAAGKWMTCPPLGQGDLHPPEHMSAEEAKADQSNQDSESTRFWPLLAP</sequence>